<dbReference type="InterPro" id="IPR001633">
    <property type="entry name" value="EAL_dom"/>
</dbReference>
<dbReference type="InterPro" id="IPR035965">
    <property type="entry name" value="PAS-like_dom_sf"/>
</dbReference>
<dbReference type="InterPro" id="IPR043128">
    <property type="entry name" value="Rev_trsase/Diguanyl_cyclase"/>
</dbReference>
<dbReference type="PROSITE" id="PS50113">
    <property type="entry name" value="PAC"/>
    <property type="match status" value="5"/>
</dbReference>
<feature type="domain" description="PAC" evidence="4">
    <location>
        <begin position="279"/>
        <end position="331"/>
    </location>
</feature>
<dbReference type="PROSITE" id="PS50883">
    <property type="entry name" value="EAL"/>
    <property type="match status" value="1"/>
</dbReference>
<dbReference type="InterPro" id="IPR001610">
    <property type="entry name" value="PAC"/>
</dbReference>
<dbReference type="InterPro" id="IPR013655">
    <property type="entry name" value="PAS_fold_3"/>
</dbReference>
<dbReference type="SMART" id="SM01034">
    <property type="entry name" value="BLUF"/>
    <property type="match status" value="1"/>
</dbReference>
<dbReference type="CDD" id="cd01949">
    <property type="entry name" value="GGDEF"/>
    <property type="match status" value="1"/>
</dbReference>
<protein>
    <submittedName>
        <fullName evidence="8">PAS domain S-box protein</fullName>
    </submittedName>
</protein>
<dbReference type="GO" id="GO:0009882">
    <property type="term" value="F:blue light photoreceptor activity"/>
    <property type="evidence" value="ECO:0007669"/>
    <property type="project" value="InterPro"/>
</dbReference>
<dbReference type="Gene3D" id="3.30.450.20">
    <property type="entry name" value="PAS domain"/>
    <property type="match status" value="5"/>
</dbReference>
<dbReference type="CDD" id="cd01948">
    <property type="entry name" value="EAL"/>
    <property type="match status" value="1"/>
</dbReference>
<dbReference type="InterPro" id="IPR007024">
    <property type="entry name" value="BLUF_domain"/>
</dbReference>
<proteinExistence type="predicted"/>
<dbReference type="PROSITE" id="PS50925">
    <property type="entry name" value="BLUF"/>
    <property type="match status" value="1"/>
</dbReference>
<dbReference type="PANTHER" id="PTHR44757">
    <property type="entry name" value="DIGUANYLATE CYCLASE DGCP"/>
    <property type="match status" value="1"/>
</dbReference>
<dbReference type="Proteomes" id="UP000474159">
    <property type="component" value="Unassembled WGS sequence"/>
</dbReference>
<dbReference type="NCBIfam" id="TIGR00254">
    <property type="entry name" value="GGDEF"/>
    <property type="match status" value="1"/>
</dbReference>
<dbReference type="InterPro" id="IPR000160">
    <property type="entry name" value="GGDEF_dom"/>
</dbReference>
<dbReference type="InterPro" id="IPR035919">
    <property type="entry name" value="EAL_sf"/>
</dbReference>
<dbReference type="AlphaFoldDB" id="A0A6L3T972"/>
<dbReference type="SUPFAM" id="SSF55785">
    <property type="entry name" value="PYP-like sensor domain (PAS domain)"/>
    <property type="match status" value="5"/>
</dbReference>
<keyword evidence="9" id="KW-1185">Reference proteome</keyword>
<dbReference type="GO" id="GO:0071949">
    <property type="term" value="F:FAD binding"/>
    <property type="evidence" value="ECO:0007669"/>
    <property type="project" value="InterPro"/>
</dbReference>
<feature type="domain" description="PAS" evidence="3">
    <location>
        <begin position="708"/>
        <end position="764"/>
    </location>
</feature>
<dbReference type="SUPFAM" id="SSF55073">
    <property type="entry name" value="Nucleotide cyclase"/>
    <property type="match status" value="1"/>
</dbReference>
<evidence type="ECO:0000259" key="7">
    <source>
        <dbReference type="PROSITE" id="PS50925"/>
    </source>
</evidence>
<feature type="domain" description="PAC" evidence="4">
    <location>
        <begin position="767"/>
        <end position="819"/>
    </location>
</feature>
<dbReference type="SUPFAM" id="SSF54975">
    <property type="entry name" value="Acylphosphatase/BLUF domain-like"/>
    <property type="match status" value="1"/>
</dbReference>
<keyword evidence="1" id="KW-0677">Repeat</keyword>
<dbReference type="PROSITE" id="PS50112">
    <property type="entry name" value="PAS"/>
    <property type="match status" value="3"/>
</dbReference>
<dbReference type="InterPro" id="IPR052155">
    <property type="entry name" value="Biofilm_reg_signaling"/>
</dbReference>
<feature type="domain" description="PAS" evidence="3">
    <location>
        <begin position="342"/>
        <end position="380"/>
    </location>
</feature>
<feature type="domain" description="PAC" evidence="4">
    <location>
        <begin position="401"/>
        <end position="453"/>
    </location>
</feature>
<dbReference type="SUPFAM" id="SSF141868">
    <property type="entry name" value="EAL domain-like"/>
    <property type="match status" value="1"/>
</dbReference>
<feature type="region of interest" description="Disordered" evidence="2">
    <location>
        <begin position="183"/>
        <end position="202"/>
    </location>
</feature>
<dbReference type="SMART" id="SM00267">
    <property type="entry name" value="GGDEF"/>
    <property type="match status" value="1"/>
</dbReference>
<dbReference type="Gene3D" id="3.20.20.450">
    <property type="entry name" value="EAL domain"/>
    <property type="match status" value="1"/>
</dbReference>
<feature type="domain" description="PAC" evidence="4">
    <location>
        <begin position="645"/>
        <end position="697"/>
    </location>
</feature>
<evidence type="ECO:0000313" key="9">
    <source>
        <dbReference type="Proteomes" id="UP000474159"/>
    </source>
</evidence>
<feature type="domain" description="GGDEF" evidence="6">
    <location>
        <begin position="851"/>
        <end position="983"/>
    </location>
</feature>
<feature type="region of interest" description="Disordered" evidence="2">
    <location>
        <begin position="1"/>
        <end position="31"/>
    </location>
</feature>
<dbReference type="Pfam" id="PF04940">
    <property type="entry name" value="BLUF"/>
    <property type="match status" value="1"/>
</dbReference>
<dbReference type="InterPro" id="IPR029787">
    <property type="entry name" value="Nucleotide_cyclase"/>
</dbReference>
<dbReference type="PROSITE" id="PS50887">
    <property type="entry name" value="GGDEF"/>
    <property type="match status" value="1"/>
</dbReference>
<dbReference type="CDD" id="cd00130">
    <property type="entry name" value="PAS"/>
    <property type="match status" value="5"/>
</dbReference>
<dbReference type="Pfam" id="PF00990">
    <property type="entry name" value="GGDEF"/>
    <property type="match status" value="1"/>
</dbReference>
<dbReference type="InterPro" id="IPR013656">
    <property type="entry name" value="PAS_4"/>
</dbReference>
<name>A0A6L3T972_9HYPH</name>
<dbReference type="InterPro" id="IPR000700">
    <property type="entry name" value="PAS-assoc_C"/>
</dbReference>
<evidence type="ECO:0000313" key="8">
    <source>
        <dbReference type="EMBL" id="KAB1080279.1"/>
    </source>
</evidence>
<accession>A0A6L3T972</accession>
<dbReference type="SMART" id="SM00052">
    <property type="entry name" value="EAL"/>
    <property type="match status" value="1"/>
</dbReference>
<evidence type="ECO:0000259" key="5">
    <source>
        <dbReference type="PROSITE" id="PS50883"/>
    </source>
</evidence>
<feature type="domain" description="BLUF" evidence="7">
    <location>
        <begin position="38"/>
        <end position="133"/>
    </location>
</feature>
<evidence type="ECO:0000256" key="1">
    <source>
        <dbReference type="ARBA" id="ARBA00022737"/>
    </source>
</evidence>
<comment type="caution">
    <text evidence="8">The sequence shown here is derived from an EMBL/GenBank/DDBJ whole genome shotgun (WGS) entry which is preliminary data.</text>
</comment>
<dbReference type="InterPro" id="IPR036046">
    <property type="entry name" value="Acylphosphatase-like_dom_sf"/>
</dbReference>
<reference evidence="8 9" key="1">
    <citation type="submission" date="2019-09" db="EMBL/GenBank/DDBJ databases">
        <title>YIM 48816 draft genome.</title>
        <authorList>
            <person name="Jiang L."/>
        </authorList>
    </citation>
    <scope>NUCLEOTIDE SEQUENCE [LARGE SCALE GENOMIC DNA]</scope>
    <source>
        <strain evidence="8 9">YIM 48816</strain>
    </source>
</reference>
<evidence type="ECO:0000259" key="6">
    <source>
        <dbReference type="PROSITE" id="PS50887"/>
    </source>
</evidence>
<dbReference type="Gene3D" id="3.30.70.270">
    <property type="match status" value="1"/>
</dbReference>
<dbReference type="Pfam" id="PF08448">
    <property type="entry name" value="PAS_4"/>
    <property type="match status" value="2"/>
</dbReference>
<sequence>MTASGAAGRTIRGVTMLGAPRSEGDAPSHTVADTDGPLYRLVFVSRNALEGSVEQRVADLAALVAQSRRRNAAWGITGAIALHRGRFAQVIEGSEAAVAAIFGRIRRDQRHRGVTVLRRGPAADRRFPGHAMVLVGHTREGHARLDGVMMQDAETFDGMDPEVLTETLRSLAQTEISGAAALTTRTGGTEEETFTAGGMPEEAPATGATPVELDAVDEIFLVAVIAADRTILRENANFRALFGYEAGELPGQPYGTLIHAADAGRLDGLWARLRRGRSVTVDWRGLRRDGAELWLKSTYRPRLDPAGRLRDIVEIATDITAQQRERAEERGQVRSINQSQAVIHFDLDGRILSANPLFLAAMGYTAEEIVGQHYRIFVEPAYAESAEYSAFWSSLATGRHASAEFKRLGKGGRAVWLQATYSPIIDMGGKPFKIVKYATLVTEQKLRQADYEWQIAAIYKSHAVITFDMNGIILEANAAFLEAMGYRLDEIVGHHHRLFVEAAYAHGADYAAFWRALARGTHQAGQYRRTGKGGREIWLQATYNPIFDMDGRPIKVVGFATVVTEEKLRQAEHQGQIAAIHKAQSVVTLALDGTILDSNDNFLARTGYRLADVVGRHHRMFVEPEEAASAAYAAFWAQLAAGLHQSGEYKRIGREGREIWLQATYNPICDLSGRPFRVVKYATDITREKLRQADVNGQIAAIGKSQGVITFSMDGLITDINDNFLKVLGYAREAVIGRHHEFLVEPAYAATEEYAQFWETLRSGTFLAGRYKRVGADGQDIWIQATYNPILDLNGRPFKVVKFASDVTADVALAEAYEDAKQQAQHDAATALPNRVRLASYLATALARPGGRVVVLYLDLDRFKPINDTFGHHVGDQVLGETADRLRRSLVNDQLAARIGGDEFVIVAPDLADEEIERFCQRLLDVVALPIRHAGGELNVGVSIGIAVSPADGLTPDALLRSADEALYRSKQSGRGLYSFYTAATNDRILARRTRIDDLRRGIAAEEFFLEYQPRCATRTHAIQSVEALVRWAHPEHGQISPGDFIPLAEASGLIVELGQWVLRTACRAAAAWGGIGVSVNVSPAQFRNGDLVAMVTAALAESGLDPRRLEIEITEGVLLENADLARSALESLKRLGIRLAMDDFGTGYSSLSSLRSFPFDVIKIDRQFVADMEDRDGGRDVVRAILGLGRALNLSVTAEGVETVNQLKMLADDACSEVQGYLLAKPMTAASISALLQDGGITAVPGLDRADGITAALQEDAA</sequence>
<dbReference type="InterPro" id="IPR000014">
    <property type="entry name" value="PAS"/>
</dbReference>
<feature type="domain" description="PAC" evidence="4">
    <location>
        <begin position="523"/>
        <end position="575"/>
    </location>
</feature>
<dbReference type="EMBL" id="VZZK01000005">
    <property type="protein sequence ID" value="KAB1080279.1"/>
    <property type="molecule type" value="Genomic_DNA"/>
</dbReference>
<organism evidence="8 9">
    <name type="scientific">Methylobacterium soli</name>
    <dbReference type="NCBI Taxonomy" id="553447"/>
    <lineage>
        <taxon>Bacteria</taxon>
        <taxon>Pseudomonadati</taxon>
        <taxon>Pseudomonadota</taxon>
        <taxon>Alphaproteobacteria</taxon>
        <taxon>Hyphomicrobiales</taxon>
        <taxon>Methylobacteriaceae</taxon>
        <taxon>Methylobacterium</taxon>
    </lineage>
</organism>
<feature type="domain" description="PAS" evidence="3">
    <location>
        <begin position="464"/>
        <end position="493"/>
    </location>
</feature>
<evidence type="ECO:0000259" key="3">
    <source>
        <dbReference type="PROSITE" id="PS50112"/>
    </source>
</evidence>
<dbReference type="Gene3D" id="3.30.70.100">
    <property type="match status" value="1"/>
</dbReference>
<dbReference type="SMART" id="SM00086">
    <property type="entry name" value="PAC"/>
    <property type="match status" value="5"/>
</dbReference>
<gene>
    <name evidence="8" type="ORF">F6X53_06140</name>
</gene>
<dbReference type="OrthoDB" id="9814202at2"/>
<dbReference type="Pfam" id="PF08447">
    <property type="entry name" value="PAS_3"/>
    <property type="match status" value="3"/>
</dbReference>
<evidence type="ECO:0000259" key="4">
    <source>
        <dbReference type="PROSITE" id="PS50113"/>
    </source>
</evidence>
<dbReference type="Pfam" id="PF00563">
    <property type="entry name" value="EAL"/>
    <property type="match status" value="1"/>
</dbReference>
<dbReference type="NCBIfam" id="TIGR00229">
    <property type="entry name" value="sensory_box"/>
    <property type="match status" value="5"/>
</dbReference>
<feature type="domain" description="EAL" evidence="5">
    <location>
        <begin position="992"/>
        <end position="1241"/>
    </location>
</feature>
<dbReference type="SMART" id="SM00091">
    <property type="entry name" value="PAS"/>
    <property type="match status" value="5"/>
</dbReference>
<evidence type="ECO:0000256" key="2">
    <source>
        <dbReference type="SAM" id="MobiDB-lite"/>
    </source>
</evidence>
<dbReference type="PANTHER" id="PTHR44757:SF10">
    <property type="entry name" value="MEMBRANE PROTEIN"/>
    <property type="match status" value="1"/>
</dbReference>